<sequence>LASRLVTYYPKNALDFALCLAIMFMENCSQTSANSSLFVQMSVFLKQAWKKVTPLNKTRRFLCVGATWILNTLMLMSNNAPFDDKRVMPNYRIYRHLAEDAAPVLMEVFRSCYDQATVSGNRKAKCP</sequence>
<dbReference type="EMBL" id="AY571862">
    <property type="protein sequence ID" value="AAT79473.1"/>
    <property type="molecule type" value="Genomic_DNA"/>
</dbReference>
<keyword evidence="4" id="KW-1035">Host cytoplasm</keyword>
<evidence type="ECO:0000256" key="1">
    <source>
        <dbReference type="ARBA" id="ARBA00022580"/>
    </source>
</evidence>
<dbReference type="Pfam" id="PF01677">
    <property type="entry name" value="Herpes_UL7"/>
    <property type="match status" value="1"/>
</dbReference>
<reference evidence="5" key="2">
    <citation type="journal article" date="2005" name="Virus Genes">
        <title>Phylogenetic analysis of the DNA polymerase gene of a novel alphaherpesvirus isolated from an Indian Gyps vulture.</title>
        <authorList>
            <person name="Cardoso M."/>
            <person name="Hyatt A."/>
            <person name="Selleck P."/>
            <person name="Lowther S."/>
            <person name="Prakash V."/>
            <person name="Pain D."/>
            <person name="Cunningham A.A."/>
            <person name="Boyle D."/>
        </authorList>
    </citation>
    <scope>NUCLEOTIDE SEQUENCE</scope>
</reference>
<keyword evidence="2" id="KW-1040">Host Golgi apparatus</keyword>
<keyword evidence="3" id="KW-0946">Virion</keyword>
<evidence type="ECO:0000256" key="4">
    <source>
        <dbReference type="ARBA" id="ARBA00023200"/>
    </source>
</evidence>
<reference evidence="5" key="1">
    <citation type="submission" date="2004-03" db="EMBL/GenBank/DDBJ databases">
        <authorList>
            <person name="Cardoso M.J."/>
            <person name="Boyle D.B."/>
        </authorList>
    </citation>
    <scope>NUCLEOTIDE SEQUENCE</scope>
</reference>
<accession>Q697I6</accession>
<dbReference type="InterPro" id="IPR002600">
    <property type="entry name" value="Herpes_UL7"/>
</dbReference>
<protein>
    <submittedName>
        <fullName evidence="5">Virion associated protein</fullName>
    </submittedName>
</protein>
<name>Q697I6_9ALPH</name>
<dbReference type="GO" id="GO:0044423">
    <property type="term" value="C:virion component"/>
    <property type="evidence" value="ECO:0007669"/>
    <property type="project" value="UniProtKB-KW"/>
</dbReference>
<gene>
    <name evidence="5" type="primary">UL7</name>
</gene>
<feature type="non-terminal residue" evidence="5">
    <location>
        <position position="1"/>
    </location>
</feature>
<feature type="non-terminal residue" evidence="5">
    <location>
        <position position="127"/>
    </location>
</feature>
<evidence type="ECO:0000256" key="2">
    <source>
        <dbReference type="ARBA" id="ARBA00022812"/>
    </source>
</evidence>
<organism evidence="5">
    <name type="scientific">Vulture herpesvirus</name>
    <dbReference type="NCBI Taxonomy" id="285986"/>
    <lineage>
        <taxon>Viruses</taxon>
        <taxon>Duplodnaviria</taxon>
        <taxon>Heunggongvirae</taxon>
        <taxon>Peploviricota</taxon>
        <taxon>Herviviricetes</taxon>
        <taxon>Herpesvirales</taxon>
        <taxon>Orthoherpesviridae</taxon>
        <taxon>Alphaherpesvirinae</taxon>
    </lineage>
</organism>
<evidence type="ECO:0000313" key="5">
    <source>
        <dbReference type="EMBL" id="AAT79473.1"/>
    </source>
</evidence>
<proteinExistence type="predicted"/>
<evidence type="ECO:0000256" key="3">
    <source>
        <dbReference type="ARBA" id="ARBA00022844"/>
    </source>
</evidence>
<keyword evidence="1" id="KW-0920">Virion tegument</keyword>